<evidence type="ECO:0008006" key="4">
    <source>
        <dbReference type="Google" id="ProtNLM"/>
    </source>
</evidence>
<protein>
    <recommendedName>
        <fullName evidence="4">Lipoprotein</fullName>
    </recommendedName>
</protein>
<feature type="signal peptide" evidence="1">
    <location>
        <begin position="1"/>
        <end position="22"/>
    </location>
</feature>
<evidence type="ECO:0000313" key="2">
    <source>
        <dbReference type="EMBL" id="EDM75698.1"/>
    </source>
</evidence>
<evidence type="ECO:0000313" key="3">
    <source>
        <dbReference type="Proteomes" id="UP000005801"/>
    </source>
</evidence>
<keyword evidence="1" id="KW-0732">Signal</keyword>
<gene>
    <name evidence="2" type="ORF">PPSIR1_28766</name>
</gene>
<evidence type="ECO:0000256" key="1">
    <source>
        <dbReference type="SAM" id="SignalP"/>
    </source>
</evidence>
<comment type="caution">
    <text evidence="2">The sequence shown here is derived from an EMBL/GenBank/DDBJ whole genome shotgun (WGS) entry which is preliminary data.</text>
</comment>
<sequence>MDRGARASFLALSLLACGCAGAFSGASGELEGEARGTSVSRVDASDSDALVAAALGADPESEAFAASVDALRQRGPDQLDALIERYAELAPTGEDDARWRGLIDAVAQQRDAVYGGLFWERDLDRARQRARSEGKAILSLRLLGELDTEFSCANSRLFRTLLYADPELAAWLETHFVLHWSSERPVPRMAIDFGDGRVVHRTITGNSAHFVLDADGRTLDVLPGLWAPPRFRAALEQSLELVGALDGRSLDADATAVLAAHHERRFEAAAVDLSAKLTTLRGAPVDVRDARLWLAQAPGDEDGDGRVPAKIAVPMAVGKSRMEAPILDAAPRQLGLRGPAEPAKAPSLLGVALDLGPGFEPMTEAERVVLGVGLSHYDDLHPNTLAILSAERPVDGLVEGARERAELESRMAAGLLTSVHEDTAKNALELYPRVHAELARRARAGEPLDFESVDAWLYAELFQTPAGDPWLGLVDPEVYTGLVRGGVSVKG</sequence>
<dbReference type="EMBL" id="ABCS01000083">
    <property type="protein sequence ID" value="EDM75698.1"/>
    <property type="molecule type" value="Genomic_DNA"/>
</dbReference>
<dbReference type="eggNOG" id="ENOG502ZA4F">
    <property type="taxonomic scope" value="Bacteria"/>
</dbReference>
<feature type="chain" id="PRO_5002697802" description="Lipoprotein" evidence="1">
    <location>
        <begin position="23"/>
        <end position="491"/>
    </location>
</feature>
<name>A6GEJ0_9BACT</name>
<dbReference type="AlphaFoldDB" id="A6GEJ0"/>
<dbReference type="PROSITE" id="PS51257">
    <property type="entry name" value="PROKAR_LIPOPROTEIN"/>
    <property type="match status" value="1"/>
</dbReference>
<organism evidence="2 3">
    <name type="scientific">Plesiocystis pacifica SIR-1</name>
    <dbReference type="NCBI Taxonomy" id="391625"/>
    <lineage>
        <taxon>Bacteria</taxon>
        <taxon>Pseudomonadati</taxon>
        <taxon>Myxococcota</taxon>
        <taxon>Polyangia</taxon>
        <taxon>Nannocystales</taxon>
        <taxon>Nannocystaceae</taxon>
        <taxon>Plesiocystis</taxon>
    </lineage>
</organism>
<keyword evidence="3" id="KW-1185">Reference proteome</keyword>
<proteinExistence type="predicted"/>
<reference evidence="2 3" key="1">
    <citation type="submission" date="2007-06" db="EMBL/GenBank/DDBJ databases">
        <authorList>
            <person name="Shimkets L."/>
            <person name="Ferriera S."/>
            <person name="Johnson J."/>
            <person name="Kravitz S."/>
            <person name="Beeson K."/>
            <person name="Sutton G."/>
            <person name="Rogers Y.-H."/>
            <person name="Friedman R."/>
            <person name="Frazier M."/>
            <person name="Venter J.C."/>
        </authorList>
    </citation>
    <scope>NUCLEOTIDE SEQUENCE [LARGE SCALE GENOMIC DNA]</scope>
    <source>
        <strain evidence="2 3">SIR-1</strain>
    </source>
</reference>
<accession>A6GEJ0</accession>
<dbReference type="Proteomes" id="UP000005801">
    <property type="component" value="Unassembled WGS sequence"/>
</dbReference>